<evidence type="ECO:0000256" key="1">
    <source>
        <dbReference type="ARBA" id="ARBA00004651"/>
    </source>
</evidence>
<keyword evidence="3 6" id="KW-0812">Transmembrane</keyword>
<keyword evidence="9" id="KW-1185">Reference proteome</keyword>
<dbReference type="GO" id="GO:0005886">
    <property type="term" value="C:plasma membrane"/>
    <property type="evidence" value="ECO:0007669"/>
    <property type="project" value="UniProtKB-SubCell"/>
</dbReference>
<dbReference type="AlphaFoldDB" id="A0AAV5B5U6"/>
<reference evidence="8" key="1">
    <citation type="journal article" date="2022" name="Int. J. Syst. Evol. Microbiol.">
        <title>Granulimonas faecalis gen. nov., sp. nov., and Leptogranulimonas caecicola gen. nov., sp. nov., novel lactate-producing Atopobiaceae bacteria isolated from mouse intestines, and an emended description of the family Atopobiaceae.</title>
        <authorList>
            <person name="Morinaga K."/>
            <person name="Kusada H."/>
            <person name="Sakamoto S."/>
            <person name="Murakami T."/>
            <person name="Toyoda A."/>
            <person name="Mori H."/>
            <person name="Meng X.Y."/>
            <person name="Takashino M."/>
            <person name="Murotomi K."/>
            <person name="Tamaki H."/>
        </authorList>
    </citation>
    <scope>NUCLEOTIDE SEQUENCE</scope>
    <source>
        <strain evidence="8">OPF53</strain>
    </source>
</reference>
<keyword evidence="4 6" id="KW-1133">Transmembrane helix</keyword>
<proteinExistence type="predicted"/>
<evidence type="ECO:0000256" key="5">
    <source>
        <dbReference type="ARBA" id="ARBA00023136"/>
    </source>
</evidence>
<feature type="domain" description="Type II secretion system protein GspF" evidence="7">
    <location>
        <begin position="74"/>
        <end position="199"/>
    </location>
</feature>
<evidence type="ECO:0000259" key="7">
    <source>
        <dbReference type="Pfam" id="PF00482"/>
    </source>
</evidence>
<evidence type="ECO:0000256" key="2">
    <source>
        <dbReference type="ARBA" id="ARBA00022475"/>
    </source>
</evidence>
<evidence type="ECO:0000256" key="4">
    <source>
        <dbReference type="ARBA" id="ARBA00022989"/>
    </source>
</evidence>
<dbReference type="Proteomes" id="UP001055025">
    <property type="component" value="Unassembled WGS sequence"/>
</dbReference>
<gene>
    <name evidence="8" type="ORF">ATOP_15010</name>
</gene>
<protein>
    <recommendedName>
        <fullName evidence="7">Type II secretion system protein GspF domain-containing protein</fullName>
    </recommendedName>
</protein>
<accession>A0AAV5B5U6</accession>
<feature type="transmembrane region" description="Helical" evidence="6">
    <location>
        <begin position="183"/>
        <end position="204"/>
    </location>
</feature>
<keyword evidence="5 6" id="KW-0472">Membrane</keyword>
<dbReference type="PANTHER" id="PTHR35007:SF2">
    <property type="entry name" value="PILUS ASSEMBLE PROTEIN"/>
    <property type="match status" value="1"/>
</dbReference>
<name>A0AAV5B5U6_9ACTN</name>
<dbReference type="EMBL" id="BQKC01000001">
    <property type="protein sequence ID" value="GJM55846.1"/>
    <property type="molecule type" value="Genomic_DNA"/>
</dbReference>
<keyword evidence="2" id="KW-1003">Cell membrane</keyword>
<comment type="caution">
    <text evidence="8">The sequence shown here is derived from an EMBL/GenBank/DDBJ whole genome shotgun (WGS) entry which is preliminary data.</text>
</comment>
<comment type="subcellular location">
    <subcellularLocation>
        <location evidence="1">Cell membrane</location>
        <topology evidence="1">Multi-pass membrane protein</topology>
    </subcellularLocation>
</comment>
<evidence type="ECO:0000313" key="9">
    <source>
        <dbReference type="Proteomes" id="UP001055025"/>
    </source>
</evidence>
<evidence type="ECO:0000256" key="6">
    <source>
        <dbReference type="SAM" id="Phobius"/>
    </source>
</evidence>
<dbReference type="RefSeq" id="WP_265590940.1">
    <property type="nucleotide sequence ID" value="NZ_BQKC01000001.1"/>
</dbReference>
<dbReference type="Pfam" id="PF00482">
    <property type="entry name" value="T2SSF"/>
    <property type="match status" value="1"/>
</dbReference>
<sequence length="211" mass="22219">MSPWPPLAAAAAFGAAWALTAGGPALPVRRAGADPLARAVRRVAGLAPVRRMGEASRAAAERQAATQEMPELFDILALGLHAGLSFDGAMALYLERHDTVLAARLGQARLSWSLGLETRADALRRVADELGSPALLRFADAVAEALEFGVPLAATLERQSGAVRRDRRLQVEEEIERVPVKMLLPLGVLVVPAMLLAVLGPLMAQALGSLG</sequence>
<dbReference type="InterPro" id="IPR018076">
    <property type="entry name" value="T2SS_GspF_dom"/>
</dbReference>
<dbReference type="PANTHER" id="PTHR35007">
    <property type="entry name" value="INTEGRAL MEMBRANE PROTEIN-RELATED"/>
    <property type="match status" value="1"/>
</dbReference>
<evidence type="ECO:0000313" key="8">
    <source>
        <dbReference type="EMBL" id="GJM55846.1"/>
    </source>
</evidence>
<evidence type="ECO:0000256" key="3">
    <source>
        <dbReference type="ARBA" id="ARBA00022692"/>
    </source>
</evidence>
<organism evidence="8 9">
    <name type="scientific">Granulimonas faecalis</name>
    <dbReference type="NCBI Taxonomy" id="2894155"/>
    <lineage>
        <taxon>Bacteria</taxon>
        <taxon>Bacillati</taxon>
        <taxon>Actinomycetota</taxon>
        <taxon>Coriobacteriia</taxon>
        <taxon>Coriobacteriales</taxon>
        <taxon>Kribbibacteriaceae</taxon>
        <taxon>Granulimonas</taxon>
    </lineage>
</organism>